<dbReference type="STRING" id="444597.BST26_09630"/>
<sequence>MTDLAAQHDEVAARRIELEVTGMTCMMCARRVEKFLNRLDGVQASVKIATKIATVDAAPGVTVEQLCDAVQRAGYAAVEREPGLLLSQPDPNRKRGWWVALFDRFTGGRDR</sequence>
<dbReference type="Pfam" id="PF00403">
    <property type="entry name" value="HMA"/>
    <property type="match status" value="1"/>
</dbReference>
<evidence type="ECO:0000313" key="1">
    <source>
        <dbReference type="EMBL" id="ORA70935.1"/>
    </source>
</evidence>
<keyword evidence="2" id="KW-1185">Reference proteome</keyword>
<dbReference type="PROSITE" id="PS50846">
    <property type="entry name" value="HMA_2"/>
    <property type="match status" value="1"/>
</dbReference>
<dbReference type="SUPFAM" id="SSF55008">
    <property type="entry name" value="HMA, heavy metal-associated domain"/>
    <property type="match status" value="1"/>
</dbReference>
<dbReference type="InterPro" id="IPR006121">
    <property type="entry name" value="HMA_dom"/>
</dbReference>
<dbReference type="CDD" id="cd00371">
    <property type="entry name" value="HMA"/>
    <property type="match status" value="1"/>
</dbReference>
<gene>
    <name evidence="1" type="ORF">BST26_09630</name>
</gene>
<proteinExistence type="predicted"/>
<dbReference type="Proteomes" id="UP000192801">
    <property type="component" value="Unassembled WGS sequence"/>
</dbReference>
<comment type="caution">
    <text evidence="1">The sequence shown here is derived from an EMBL/GenBank/DDBJ whole genome shotgun (WGS) entry which is preliminary data.</text>
</comment>
<dbReference type="AlphaFoldDB" id="A0A1X0DEY6"/>
<dbReference type="InterPro" id="IPR036163">
    <property type="entry name" value="HMA_dom_sf"/>
</dbReference>
<dbReference type="EMBL" id="MVHS01000017">
    <property type="protein sequence ID" value="ORA70935.1"/>
    <property type="molecule type" value="Genomic_DNA"/>
</dbReference>
<dbReference type="RefSeq" id="WP_083030550.1">
    <property type="nucleotide sequence ID" value="NZ_AP022618.1"/>
</dbReference>
<protein>
    <submittedName>
        <fullName evidence="1">Uncharacterized protein</fullName>
    </submittedName>
</protein>
<dbReference type="GO" id="GO:0046872">
    <property type="term" value="F:metal ion binding"/>
    <property type="evidence" value="ECO:0007669"/>
    <property type="project" value="InterPro"/>
</dbReference>
<reference evidence="1 2" key="1">
    <citation type="submission" date="2016-12" db="EMBL/GenBank/DDBJ databases">
        <title>The new phylogeny of genus Mycobacterium.</title>
        <authorList>
            <person name="Tortoli E."/>
            <person name="Trovato A."/>
            <person name="Cirillo D.M."/>
        </authorList>
    </citation>
    <scope>NUCLEOTIDE SEQUENCE [LARGE SCALE GENOMIC DNA]</scope>
    <source>
        <strain evidence="1 2">DSM 45130</strain>
    </source>
</reference>
<evidence type="ECO:0000313" key="2">
    <source>
        <dbReference type="Proteomes" id="UP000192801"/>
    </source>
</evidence>
<organism evidence="1 2">
    <name type="scientific">Mycolicibacterium insubricum</name>
    <dbReference type="NCBI Taxonomy" id="444597"/>
    <lineage>
        <taxon>Bacteria</taxon>
        <taxon>Bacillati</taxon>
        <taxon>Actinomycetota</taxon>
        <taxon>Actinomycetes</taxon>
        <taxon>Mycobacteriales</taxon>
        <taxon>Mycobacteriaceae</taxon>
        <taxon>Mycolicibacterium</taxon>
    </lineage>
</organism>
<name>A0A1X0DEY6_9MYCO</name>
<accession>A0A1X0DEY6</accession>
<dbReference type="Gene3D" id="3.30.70.100">
    <property type="match status" value="1"/>
</dbReference>